<dbReference type="Pfam" id="PF05959">
    <property type="entry name" value="DUF884"/>
    <property type="match status" value="1"/>
</dbReference>
<evidence type="ECO:0000313" key="1">
    <source>
        <dbReference type="EMBL" id="BAC67271.1"/>
    </source>
</evidence>
<organism evidence="1 2">
    <name type="scientific">Adoxophyes honmai nucleopolyhedrovirus</name>
    <dbReference type="NCBI Taxonomy" id="224399"/>
    <lineage>
        <taxon>Viruses</taxon>
        <taxon>Viruses incertae sedis</taxon>
        <taxon>Naldaviricetes</taxon>
        <taxon>Lefavirales</taxon>
        <taxon>Baculoviridae</taxon>
        <taxon>Alphabaculovirus</taxon>
        <taxon>Alphabaculovirus adhonmai</taxon>
    </lineage>
</organism>
<dbReference type="InterPro" id="IPR009235">
    <property type="entry name" value="AcMNPV_Orf146"/>
</dbReference>
<dbReference type="RefSeq" id="NP_818667.1">
    <property type="nucleotide sequence ID" value="NC_004690.1"/>
</dbReference>
<proteinExistence type="predicted"/>
<reference evidence="1 2" key="1">
    <citation type="journal article" date="2003" name="Virology">
        <title>Genome sequence and organization of a nucleopolyhedrovirus isolated from the smaller tea tortrix, Adoxophyes honmai.</title>
        <authorList>
            <person name="Nakai M."/>
            <person name="Goto C."/>
            <person name="Kang W."/>
            <person name="Shikata M."/>
            <person name="Luque T."/>
            <person name="Kunimi Y."/>
        </authorList>
    </citation>
    <scope>NUCLEOTIDE SEQUENCE [LARGE SCALE GENOMIC DNA]</scope>
    <source>
        <strain evidence="1 2">ADN001</strain>
    </source>
</reference>
<protein>
    <submittedName>
        <fullName evidence="1">Uncharacterized protein</fullName>
    </submittedName>
</protein>
<accession>Q80LS6</accession>
<dbReference type="Proteomes" id="UP000232720">
    <property type="component" value="Genome"/>
</dbReference>
<sequence length="201" mass="23275">MSLHLYRPYNLKGVLTFARPDNINTISTMFFYVGDNADDNKNAHANFDFVTRLVSGYEPNRDINIVINECHIEYETFSGYVISCFRTPFICKNLVFNNYFSTNLALLIVKYKKEIQVWHVLSARKKKELASIKKIKSINVIDPKSGQEKQIKKEVFSLTGNVPQHFLTFLINPINNQKELDILTHYYPVQINETNVTISCV</sequence>
<evidence type="ECO:0000313" key="2">
    <source>
        <dbReference type="Proteomes" id="UP000232720"/>
    </source>
</evidence>
<keyword evidence="2" id="KW-1185">Reference proteome</keyword>
<dbReference type="GeneID" id="1485759"/>
<dbReference type="EMBL" id="AP006270">
    <property type="protein sequence ID" value="BAC67271.1"/>
    <property type="molecule type" value="Genomic_DNA"/>
</dbReference>
<organismHost>
    <name type="scientific">Adoxophyes honmai</name>
    <name type="common">Smaller tea tortrix moth</name>
    <dbReference type="NCBI Taxonomy" id="85585"/>
</organismHost>
<name>Q80LS6_NPVAH</name>
<dbReference type="KEGG" id="vg:1485759"/>
<dbReference type="OrthoDB" id="10040at10239"/>